<evidence type="ECO:0000256" key="1">
    <source>
        <dbReference type="SAM" id="SignalP"/>
    </source>
</evidence>
<protein>
    <submittedName>
        <fullName evidence="2">Putative membrane protein</fullName>
    </submittedName>
</protein>
<keyword evidence="1" id="KW-0732">Signal</keyword>
<keyword evidence="3" id="KW-1185">Reference proteome</keyword>
<evidence type="ECO:0000313" key="2">
    <source>
        <dbReference type="EMBL" id="MBE1599897.1"/>
    </source>
</evidence>
<dbReference type="OrthoDB" id="4301132at2"/>
<dbReference type="AlphaFoldDB" id="A0A8I0P9P7"/>
<feature type="chain" id="PRO_5034852529" evidence="1">
    <location>
        <begin position="32"/>
        <end position="180"/>
    </location>
</feature>
<name>A0A8I0P9P7_9ACTN</name>
<dbReference type="GeneID" id="86830562"/>
<reference evidence="2 3" key="1">
    <citation type="submission" date="2020-10" db="EMBL/GenBank/DDBJ databases">
        <title>Sequencing the genomes of 1000 actinobacteria strains.</title>
        <authorList>
            <person name="Klenk H.-P."/>
        </authorList>
    </citation>
    <scope>NUCLEOTIDE SEQUENCE [LARGE SCALE GENOMIC DNA]</scope>
    <source>
        <strain evidence="2 3">DSM 41803</strain>
    </source>
</reference>
<evidence type="ECO:0000313" key="3">
    <source>
        <dbReference type="Proteomes" id="UP000629287"/>
    </source>
</evidence>
<accession>A0A8I0P9P7</accession>
<dbReference type="Proteomes" id="UP000629287">
    <property type="component" value="Unassembled WGS sequence"/>
</dbReference>
<organism evidence="2 3">
    <name type="scientific">Streptomyces stelliscabiei</name>
    <dbReference type="NCBI Taxonomy" id="146820"/>
    <lineage>
        <taxon>Bacteria</taxon>
        <taxon>Bacillati</taxon>
        <taxon>Actinomycetota</taxon>
        <taxon>Actinomycetes</taxon>
        <taxon>Kitasatosporales</taxon>
        <taxon>Streptomycetaceae</taxon>
        <taxon>Streptomyces</taxon>
    </lineage>
</organism>
<gene>
    <name evidence="2" type="ORF">H4687_006026</name>
</gene>
<proteinExistence type="predicted"/>
<dbReference type="EMBL" id="JADBGF010000001">
    <property type="protein sequence ID" value="MBE1599897.1"/>
    <property type="molecule type" value="Genomic_DNA"/>
</dbReference>
<dbReference type="RefSeq" id="WP_046918698.1">
    <property type="nucleotide sequence ID" value="NZ_JADBGF010000001.1"/>
</dbReference>
<comment type="caution">
    <text evidence="2">The sequence shown here is derived from an EMBL/GenBank/DDBJ whole genome shotgun (WGS) entry which is preliminary data.</text>
</comment>
<feature type="signal peptide" evidence="1">
    <location>
        <begin position="1"/>
        <end position="31"/>
    </location>
</feature>
<sequence length="180" mass="19433">MRTLQRATSTTIVLAALAGSVALATASPAAAADYKCTTSKKSIDDAAYSGPWADNWDVTVRLCAKRSGSTVYTYAKISWDGPVYGQVDDSTIFDDAYFKLQVKRSQSGTDPVKKSAKYYGIESRLENSDSNANYNNNYTTPVLSYTIGSARGLADGELHLDWNNDGKGYGKHLFSASPTV</sequence>